<dbReference type="NCBIfam" id="TIGR00756">
    <property type="entry name" value="PPR"/>
    <property type="match status" value="6"/>
</dbReference>
<dbReference type="Pfam" id="PF13812">
    <property type="entry name" value="PPR_3"/>
    <property type="match status" value="1"/>
</dbReference>
<reference evidence="4" key="1">
    <citation type="submission" date="2018-02" db="EMBL/GenBank/DDBJ databases">
        <authorList>
            <person name="Cohen D.B."/>
            <person name="Kent A.D."/>
        </authorList>
    </citation>
    <scope>NUCLEOTIDE SEQUENCE</scope>
</reference>
<feature type="repeat" description="PPR" evidence="2">
    <location>
        <begin position="92"/>
        <end position="126"/>
    </location>
</feature>
<feature type="repeat" description="PPR" evidence="2">
    <location>
        <begin position="22"/>
        <end position="56"/>
    </location>
</feature>
<dbReference type="GO" id="GO:0003723">
    <property type="term" value="F:RNA binding"/>
    <property type="evidence" value="ECO:0007669"/>
    <property type="project" value="InterPro"/>
</dbReference>
<dbReference type="Gene3D" id="1.25.40.10">
    <property type="entry name" value="Tetratricopeptide repeat domain"/>
    <property type="match status" value="3"/>
</dbReference>
<feature type="repeat" description="PPR" evidence="2">
    <location>
        <begin position="270"/>
        <end position="300"/>
    </location>
</feature>
<evidence type="ECO:0000256" key="1">
    <source>
        <dbReference type="ARBA" id="ARBA00022737"/>
    </source>
</evidence>
<dbReference type="InterPro" id="IPR046960">
    <property type="entry name" value="PPR_At4g14850-like_plant"/>
</dbReference>
<evidence type="ECO:0000313" key="4">
    <source>
        <dbReference type="EMBL" id="SPD22272.1"/>
    </source>
</evidence>
<dbReference type="FunFam" id="1.25.40.10:FF:000284">
    <property type="entry name" value="Pentatricopeptide repeat-containing protein"/>
    <property type="match status" value="1"/>
</dbReference>
<gene>
    <name evidence="4" type="ORF">FSB_LOCUS50154</name>
</gene>
<proteinExistence type="predicted"/>
<organism evidence="4">
    <name type="scientific">Fagus sylvatica</name>
    <name type="common">Beechnut</name>
    <dbReference type="NCBI Taxonomy" id="28930"/>
    <lineage>
        <taxon>Eukaryota</taxon>
        <taxon>Viridiplantae</taxon>
        <taxon>Streptophyta</taxon>
        <taxon>Embryophyta</taxon>
        <taxon>Tracheophyta</taxon>
        <taxon>Spermatophyta</taxon>
        <taxon>Magnoliopsida</taxon>
        <taxon>eudicotyledons</taxon>
        <taxon>Gunneridae</taxon>
        <taxon>Pentapetalae</taxon>
        <taxon>rosids</taxon>
        <taxon>fabids</taxon>
        <taxon>Fagales</taxon>
        <taxon>Fagaceae</taxon>
        <taxon>Fagus</taxon>
    </lineage>
</organism>
<feature type="repeat" description="PPR" evidence="2">
    <location>
        <begin position="202"/>
        <end position="232"/>
    </location>
</feature>
<dbReference type="InterPro" id="IPR026960">
    <property type="entry name" value="RVT-Znf"/>
</dbReference>
<evidence type="ECO:0000256" key="2">
    <source>
        <dbReference type="PROSITE-ProRule" id="PRU00708"/>
    </source>
</evidence>
<feature type="domain" description="Reverse transcriptase zinc-binding" evidence="3">
    <location>
        <begin position="927"/>
        <end position="969"/>
    </location>
</feature>
<dbReference type="EMBL" id="OIVN01005401">
    <property type="protein sequence ID" value="SPD22272.1"/>
    <property type="molecule type" value="Genomic_DNA"/>
</dbReference>
<dbReference type="PANTHER" id="PTHR47926:SF543">
    <property type="entry name" value="(WILD MALAYSIAN BANANA) HYPOTHETICAL PROTEIN"/>
    <property type="match status" value="1"/>
</dbReference>
<protein>
    <recommendedName>
        <fullName evidence="3">Reverse transcriptase zinc-binding domain-containing protein</fullName>
    </recommendedName>
</protein>
<dbReference type="AlphaFoldDB" id="A0A2N9IC29"/>
<name>A0A2N9IC29_FAGSY</name>
<dbReference type="PROSITE" id="PS51375">
    <property type="entry name" value="PPR"/>
    <property type="match status" value="5"/>
</dbReference>
<keyword evidence="1" id="KW-0677">Repeat</keyword>
<dbReference type="InterPro" id="IPR011990">
    <property type="entry name" value="TPR-like_helical_dom_sf"/>
</dbReference>
<dbReference type="InterPro" id="IPR002885">
    <property type="entry name" value="PPR_rpt"/>
</dbReference>
<dbReference type="PANTHER" id="PTHR47926">
    <property type="entry name" value="PENTATRICOPEPTIDE REPEAT-CONTAINING PROTEIN"/>
    <property type="match status" value="1"/>
</dbReference>
<sequence>MYARCGELGCARQVFDEISERDLVSWNSMISGYSKMGYAVDAVGLFWEMRGLGFEPDEMTLVSVLGACGDLGDLSLGRWVEGFVVENKMELNSYVGSALIDMYGKCGDLLAARRVFDSMVKKDVITWNAMITGQVFLSLNLMYAQNGMSDESIMLFNGMREAGVYPDKITLIGVLSSCASIGALDLGKWVDTYASERGLQHDIYVATALIDMYAKCGNLDNALKVFEDMPRKNEVSWNAMISALAFHGQGQAALSLFKRMSKEGGVACPNDITFVAVLSACVHAGLVDEGRRLFDMMSSSFGLIPKIEHYSCMIDLLARAGHLYEAWDFIEKMPEKPDEVALGALLGACHKCRNVDVSQRVMQLLLELEPSNSGNYVISSKIFANLKRWDDSARMRVLMRQKGVTKTPGCSWIEVETQLHEFHAGDSLQHNSIEIYEVIDMLYEDLKREGYIPMIGEFAEQGVEEASQNTMVALIIFKATYHESESLFSKAVNVGLLKEIRKTMERINFMIMILFFMNLKGQMVKDKRKSRHISRMQMSFIREQRVQEPNLQDINGSYGEKLAWIALLKDSEDSIVPVHFNDGEDEVEYDVLFERNVGKAVNAHASSKGCNGDKASGPDGFSLAFFQNCWSIVRNDILAVCQEFHEHCQFERSLNATFVSLIPKKHGADELKDFRPISLVGGMYKIIAKLLANRLTTVLGKIISSSQSAFVKGRQILDSVLIANECPDSRLKASTPGYWCRIVILASPWASLDSAPLKLMWLIGLRKFKGTSYGGLPRRWPRFTWLSGIWCAAPILMEVWLLRILERFNEALLGKVVVAVWSGKGSLLEEGYHGEVWIFRRWGMVLSFVFGMMCGVLRKPLKLAYPELYRIACVKDAPVADFVQFRGHAVHWEVTFSWLAQDWELESISFFLELLYSVNILIFGRLRFLPRVAFFVWTAALGKILTADNLRCRGIIVVSWCCMCKADGEVR</sequence>
<dbReference type="Pfam" id="PF01535">
    <property type="entry name" value="PPR"/>
    <property type="match status" value="3"/>
</dbReference>
<feature type="repeat" description="PPR" evidence="2">
    <location>
        <begin position="233"/>
        <end position="267"/>
    </location>
</feature>
<accession>A0A2N9IC29</accession>
<dbReference type="Pfam" id="PF13966">
    <property type="entry name" value="zf-RVT"/>
    <property type="match status" value="1"/>
</dbReference>
<dbReference type="Pfam" id="PF20431">
    <property type="entry name" value="E_motif"/>
    <property type="match status" value="1"/>
</dbReference>
<dbReference type="Pfam" id="PF13041">
    <property type="entry name" value="PPR_2"/>
    <property type="match status" value="2"/>
</dbReference>
<evidence type="ECO:0000259" key="3">
    <source>
        <dbReference type="Pfam" id="PF13966"/>
    </source>
</evidence>
<dbReference type="GO" id="GO:0009451">
    <property type="term" value="P:RNA modification"/>
    <property type="evidence" value="ECO:0007669"/>
    <property type="project" value="InterPro"/>
</dbReference>
<dbReference type="InterPro" id="IPR046848">
    <property type="entry name" value="E_motif"/>
</dbReference>
<dbReference type="FunFam" id="1.25.40.10:FF:001093">
    <property type="entry name" value="Pentatricopeptide repeat-containing protein At2g34400"/>
    <property type="match status" value="1"/>
</dbReference>